<feature type="domain" description="Gliding motility-associated protein GldM second immunoglobulin-like" evidence="5">
    <location>
        <begin position="320"/>
        <end position="387"/>
    </location>
</feature>
<evidence type="ECO:0000259" key="2">
    <source>
        <dbReference type="Pfam" id="PF12080"/>
    </source>
</evidence>
<proteinExistence type="predicted"/>
<feature type="domain" description="Gliding motility-associated protein GldM first immunoglobulin-like" evidence="4">
    <location>
        <begin position="221"/>
        <end position="313"/>
    </location>
</feature>
<feature type="domain" description="Gliding motility-associated protein GldM C-terminal" evidence="2">
    <location>
        <begin position="398"/>
        <end position="507"/>
    </location>
</feature>
<dbReference type="AlphaFoldDB" id="A0AAT9GLD6"/>
<evidence type="ECO:0000259" key="4">
    <source>
        <dbReference type="Pfam" id="PF21601"/>
    </source>
</evidence>
<protein>
    <submittedName>
        <fullName evidence="6">Gliding motility protein GldM</fullName>
    </submittedName>
</protein>
<dbReference type="EMBL" id="AP029612">
    <property type="protein sequence ID" value="BFG71504.1"/>
    <property type="molecule type" value="Genomic_DNA"/>
</dbReference>
<dbReference type="InterPro" id="IPR022720">
    <property type="entry name" value="Motility-assoc_prot_GldM_N"/>
</dbReference>
<feature type="domain" description="Gliding motility-associated protein GldM N-terminal" evidence="3">
    <location>
        <begin position="20"/>
        <end position="209"/>
    </location>
</feature>
<dbReference type="Pfam" id="PF12080">
    <property type="entry name" value="GldM_4th"/>
    <property type="match status" value="1"/>
</dbReference>
<evidence type="ECO:0000256" key="1">
    <source>
        <dbReference type="SAM" id="SignalP"/>
    </source>
</evidence>
<feature type="chain" id="PRO_5043311046" evidence="1">
    <location>
        <begin position="25"/>
        <end position="507"/>
    </location>
</feature>
<dbReference type="Pfam" id="PF21601">
    <property type="entry name" value="GldM_2nd"/>
    <property type="match status" value="1"/>
</dbReference>
<dbReference type="InterPro" id="IPR048405">
    <property type="entry name" value="GldM_Ig-like-1"/>
</dbReference>
<keyword evidence="1" id="KW-0732">Signal</keyword>
<gene>
    <name evidence="6" type="primary">gldM</name>
    <name evidence="6" type="ORF">KACHI17_23850</name>
</gene>
<reference evidence="6" key="1">
    <citation type="submission" date="2024-02" db="EMBL/GenBank/DDBJ databases">
        <title>Sediminibacterium planktonica sp. nov. and Sediminibacterium longus sp. nov., isolated from surface lake and river water.</title>
        <authorList>
            <person name="Watanabe K."/>
            <person name="Takemine S."/>
            <person name="Ishii Y."/>
            <person name="Ogata Y."/>
            <person name="Shindo C."/>
            <person name="Suda W."/>
        </authorList>
    </citation>
    <scope>NUCLEOTIDE SEQUENCE</scope>
    <source>
        <strain evidence="6">KACHI17</strain>
    </source>
</reference>
<dbReference type="SUPFAM" id="SSF63829">
    <property type="entry name" value="Calcium-dependent phosphotriesterase"/>
    <property type="match status" value="1"/>
</dbReference>
<evidence type="ECO:0000259" key="5">
    <source>
        <dbReference type="Pfam" id="PF21602"/>
    </source>
</evidence>
<dbReference type="InterPro" id="IPR048406">
    <property type="entry name" value="GldM_Ig-like-2"/>
</dbReference>
<accession>A0AAT9GLD6</accession>
<sequence length="507" mass="54855">MINMMYLVLTALLALNVSSEILNAFKTVDRSLMTASGIVEKKNEEIFRSFQAKIEDPKTREKAQIWLPKAQQAKKLAADLYNYMEALKKELKEESGLTVGEDGKESYKEDNLDAATRMFISEPPNGKGKGKELFNRLTEFKKQLLAIDPEMAKEISASLPLDLTPLPTSSEAGKGDWAYGYFHMTPTVAAITILSKFQNDVKNSESQAVEFCHRQIGQVELIYDEFQAFAGTNSQYLMPGEELVITAGIGAFSKAAKPNITVDGVAVPLNAEGAAEYKTRVSNSGAGVKKVRISYLKPDGTSSVVEKEVRYTVGVPSGLVVSTDKTRVFYQGLENPLSVTGGGGDEKVKVSIEGAGATLTKSGAGQYIVTCNQLGTVNVVATDGKNTQRIAIPVKRVPDPIAIVGGSAGGTMNANVFRVQRGVIADLRDFVFEGVKFEVLSYMLICTGKGFDEPEFAEVNGPSFTGDAQNLIKRCQPGTTVTIGEIKLKQPGGGTRKIDQNITFILQ</sequence>
<dbReference type="Pfam" id="PF12081">
    <property type="entry name" value="GldM_1st"/>
    <property type="match status" value="1"/>
</dbReference>
<name>A0AAT9GLD6_9BACT</name>
<feature type="signal peptide" evidence="1">
    <location>
        <begin position="1"/>
        <end position="24"/>
    </location>
</feature>
<organism evidence="6">
    <name type="scientific">Sediminibacterium sp. KACHI17</name>
    <dbReference type="NCBI Taxonomy" id="1751071"/>
    <lineage>
        <taxon>Bacteria</taxon>
        <taxon>Pseudomonadati</taxon>
        <taxon>Bacteroidota</taxon>
        <taxon>Chitinophagia</taxon>
        <taxon>Chitinophagales</taxon>
        <taxon>Chitinophagaceae</taxon>
        <taxon>Sediminibacterium</taxon>
    </lineage>
</organism>
<evidence type="ECO:0000259" key="3">
    <source>
        <dbReference type="Pfam" id="PF12081"/>
    </source>
</evidence>
<dbReference type="Pfam" id="PF21602">
    <property type="entry name" value="GldM_3rd"/>
    <property type="match status" value="1"/>
</dbReference>
<dbReference type="InterPro" id="IPR022719">
    <property type="entry name" value="Motility-assoc_prot_GldM_C"/>
</dbReference>
<evidence type="ECO:0000313" key="6">
    <source>
        <dbReference type="EMBL" id="BFG71504.1"/>
    </source>
</evidence>